<dbReference type="EMBL" id="JACWMW010000002">
    <property type="protein sequence ID" value="MBD1385260.1"/>
    <property type="molecule type" value="Genomic_DNA"/>
</dbReference>
<comment type="caution">
    <text evidence="1">The sequence shown here is derived from an EMBL/GenBank/DDBJ whole genome shotgun (WGS) entry which is preliminary data.</text>
</comment>
<protein>
    <recommendedName>
        <fullName evidence="3">VCBS repeat-containing protein</fullName>
    </recommendedName>
</protein>
<sequence length="219" mass="24088">MKRYILLYAVVALALNACKKDKNTGEIVIPADPIETTPVSGETQPSSANIVYRKLNIKLGYNKHIFLDANGDGTTDISFSSVLIMHDGKQHLYLSAYGKTNSGNKLFVKNGEQLVNGSLWAYPFNKNELIEPTEENNIKWTSNQQKASIVSIVSAGSQTTVEGLWANKADKYLGIALKINGEPYFGWIKLSHETTTNEIIVSEYAYSKIPGGEIIAGEK</sequence>
<keyword evidence="2" id="KW-1185">Reference proteome</keyword>
<dbReference type="RefSeq" id="WP_191175145.1">
    <property type="nucleotide sequence ID" value="NZ_JACWMW010000002.1"/>
</dbReference>
<reference evidence="1 2" key="1">
    <citation type="submission" date="2020-09" db="EMBL/GenBank/DDBJ databases">
        <title>Novel species of Mucilaginibacter isolated from a glacier on the Tibetan Plateau.</title>
        <authorList>
            <person name="Liu Q."/>
            <person name="Xin Y.-H."/>
        </authorList>
    </citation>
    <scope>NUCLEOTIDE SEQUENCE [LARGE SCALE GENOMIC DNA]</scope>
    <source>
        <strain evidence="1 2">CGMCC 1.13878</strain>
    </source>
</reference>
<evidence type="ECO:0000313" key="1">
    <source>
        <dbReference type="EMBL" id="MBD1385260.1"/>
    </source>
</evidence>
<dbReference type="Proteomes" id="UP000618754">
    <property type="component" value="Unassembled WGS sequence"/>
</dbReference>
<evidence type="ECO:0000313" key="2">
    <source>
        <dbReference type="Proteomes" id="UP000618754"/>
    </source>
</evidence>
<name>A0ABR7X6N7_9SPHI</name>
<accession>A0ABR7X6N7</accession>
<gene>
    <name evidence="1" type="ORF">IDJ75_08210</name>
</gene>
<evidence type="ECO:0008006" key="3">
    <source>
        <dbReference type="Google" id="ProtNLM"/>
    </source>
</evidence>
<organism evidence="1 2">
    <name type="scientific">Mucilaginibacter rigui</name>
    <dbReference type="NCBI Taxonomy" id="534635"/>
    <lineage>
        <taxon>Bacteria</taxon>
        <taxon>Pseudomonadati</taxon>
        <taxon>Bacteroidota</taxon>
        <taxon>Sphingobacteriia</taxon>
        <taxon>Sphingobacteriales</taxon>
        <taxon>Sphingobacteriaceae</taxon>
        <taxon>Mucilaginibacter</taxon>
    </lineage>
</organism>
<proteinExistence type="predicted"/>